<dbReference type="AlphaFoldDB" id="A0A2S2CLU0"/>
<dbReference type="OrthoDB" id="7172864at2"/>
<dbReference type="KEGG" id="azz:DEW08_04220"/>
<keyword evidence="2" id="KW-1185">Reference proteome</keyword>
<gene>
    <name evidence="1" type="ORF">DEW08_04220</name>
</gene>
<dbReference type="Proteomes" id="UP000245629">
    <property type="component" value="Chromosome 1"/>
</dbReference>
<dbReference type="RefSeq" id="WP_109324732.1">
    <property type="nucleotide sequence ID" value="NZ_CP029352.1"/>
</dbReference>
<evidence type="ECO:0000313" key="2">
    <source>
        <dbReference type="Proteomes" id="UP000245629"/>
    </source>
</evidence>
<proteinExistence type="predicted"/>
<dbReference type="EMBL" id="CP029352">
    <property type="protein sequence ID" value="AWK85475.1"/>
    <property type="molecule type" value="Genomic_DNA"/>
</dbReference>
<accession>A0A2S2CLU0</accession>
<reference evidence="2" key="1">
    <citation type="submission" date="2018-05" db="EMBL/GenBank/DDBJ databases">
        <title>Azospirillum thermophila sp. nov., a novel isolated from hot spring.</title>
        <authorList>
            <person name="Zhao Z."/>
        </authorList>
    </citation>
    <scope>NUCLEOTIDE SEQUENCE [LARGE SCALE GENOMIC DNA]</scope>
    <source>
        <strain evidence="2">CFH 70021</strain>
    </source>
</reference>
<organism evidence="1 2">
    <name type="scientific">Azospirillum thermophilum</name>
    <dbReference type="NCBI Taxonomy" id="2202148"/>
    <lineage>
        <taxon>Bacteria</taxon>
        <taxon>Pseudomonadati</taxon>
        <taxon>Pseudomonadota</taxon>
        <taxon>Alphaproteobacteria</taxon>
        <taxon>Rhodospirillales</taxon>
        <taxon>Azospirillaceae</taxon>
        <taxon>Azospirillum</taxon>
    </lineage>
</organism>
<protein>
    <submittedName>
        <fullName evidence="1">Uncharacterized protein</fullName>
    </submittedName>
</protein>
<name>A0A2S2CLU0_9PROT</name>
<sequence length="177" mass="20153">MAEQDIDLSVTDGIPPEELADFEEWRARVRGTNISDKTLLATDYLNHFNEIVMLIEMIPDMPDMLEECRIWQPKSYAEHFRDSGFSDKDLAIEAYEHVPAKFRRPFEDTIVQAHQVIARTLDRIGADIDGGDPDKLRLDCQSSVAMIHRIIQVANGIIHGTAHVMEQGEIDLYLSSE</sequence>
<evidence type="ECO:0000313" key="1">
    <source>
        <dbReference type="EMBL" id="AWK85475.1"/>
    </source>
</evidence>